<feature type="compositionally biased region" description="Pro residues" evidence="1">
    <location>
        <begin position="67"/>
        <end position="78"/>
    </location>
</feature>
<protein>
    <submittedName>
        <fullName evidence="2">Uncharacterized protein</fullName>
    </submittedName>
</protein>
<evidence type="ECO:0000313" key="3">
    <source>
        <dbReference type="Proteomes" id="UP000799753"/>
    </source>
</evidence>
<accession>A0A6A6SJG3</accession>
<gene>
    <name evidence="2" type="ORF">P280DRAFT_464606</name>
</gene>
<organism evidence="2 3">
    <name type="scientific">Massarina eburnea CBS 473.64</name>
    <dbReference type="NCBI Taxonomy" id="1395130"/>
    <lineage>
        <taxon>Eukaryota</taxon>
        <taxon>Fungi</taxon>
        <taxon>Dikarya</taxon>
        <taxon>Ascomycota</taxon>
        <taxon>Pezizomycotina</taxon>
        <taxon>Dothideomycetes</taxon>
        <taxon>Pleosporomycetidae</taxon>
        <taxon>Pleosporales</taxon>
        <taxon>Massarineae</taxon>
        <taxon>Massarinaceae</taxon>
        <taxon>Massarina</taxon>
    </lineage>
</organism>
<dbReference type="EMBL" id="MU006776">
    <property type="protein sequence ID" value="KAF2646364.1"/>
    <property type="molecule type" value="Genomic_DNA"/>
</dbReference>
<name>A0A6A6SJG3_9PLEO</name>
<keyword evidence="3" id="KW-1185">Reference proteome</keyword>
<sequence length="78" mass="7727">MRARREAISSAFSFFTSYRGSPFPAPPPALCAAPLPPIPTLPAPAPNLLPNASLTGSSLPAAASPLGPAPPAAACPPP</sequence>
<evidence type="ECO:0000256" key="1">
    <source>
        <dbReference type="SAM" id="MobiDB-lite"/>
    </source>
</evidence>
<proteinExistence type="predicted"/>
<dbReference type="AlphaFoldDB" id="A0A6A6SJG3"/>
<feature type="compositionally biased region" description="Low complexity" evidence="1">
    <location>
        <begin position="49"/>
        <end position="66"/>
    </location>
</feature>
<dbReference type="Proteomes" id="UP000799753">
    <property type="component" value="Unassembled WGS sequence"/>
</dbReference>
<reference evidence="2" key="1">
    <citation type="journal article" date="2020" name="Stud. Mycol.">
        <title>101 Dothideomycetes genomes: a test case for predicting lifestyles and emergence of pathogens.</title>
        <authorList>
            <person name="Haridas S."/>
            <person name="Albert R."/>
            <person name="Binder M."/>
            <person name="Bloem J."/>
            <person name="Labutti K."/>
            <person name="Salamov A."/>
            <person name="Andreopoulos B."/>
            <person name="Baker S."/>
            <person name="Barry K."/>
            <person name="Bills G."/>
            <person name="Bluhm B."/>
            <person name="Cannon C."/>
            <person name="Castanera R."/>
            <person name="Culley D."/>
            <person name="Daum C."/>
            <person name="Ezra D."/>
            <person name="Gonzalez J."/>
            <person name="Henrissat B."/>
            <person name="Kuo A."/>
            <person name="Liang C."/>
            <person name="Lipzen A."/>
            <person name="Lutzoni F."/>
            <person name="Magnuson J."/>
            <person name="Mondo S."/>
            <person name="Nolan M."/>
            <person name="Ohm R."/>
            <person name="Pangilinan J."/>
            <person name="Park H.-J."/>
            <person name="Ramirez L."/>
            <person name="Alfaro M."/>
            <person name="Sun H."/>
            <person name="Tritt A."/>
            <person name="Yoshinaga Y."/>
            <person name="Zwiers L.-H."/>
            <person name="Turgeon B."/>
            <person name="Goodwin S."/>
            <person name="Spatafora J."/>
            <person name="Crous P."/>
            <person name="Grigoriev I."/>
        </authorList>
    </citation>
    <scope>NUCLEOTIDE SEQUENCE</scope>
    <source>
        <strain evidence="2">CBS 473.64</strain>
    </source>
</reference>
<feature type="region of interest" description="Disordered" evidence="1">
    <location>
        <begin position="49"/>
        <end position="78"/>
    </location>
</feature>
<evidence type="ECO:0000313" key="2">
    <source>
        <dbReference type="EMBL" id="KAF2646364.1"/>
    </source>
</evidence>